<evidence type="ECO:0000256" key="1">
    <source>
        <dbReference type="ARBA" id="ARBA00012513"/>
    </source>
</evidence>
<comment type="caution">
    <text evidence="9">The sequence shown here is derived from an EMBL/GenBank/DDBJ whole genome shotgun (WGS) entry which is preliminary data.</text>
</comment>
<dbReference type="Gene3D" id="1.10.510.10">
    <property type="entry name" value="Transferase(Phosphotransferase) domain 1"/>
    <property type="match status" value="1"/>
</dbReference>
<reference evidence="9" key="1">
    <citation type="journal article" date="2014" name="Int. J. Syst. Evol. Microbiol.">
        <title>Complete genome sequence of Corynebacterium casei LMG S-19264T (=DSM 44701T), isolated from a smear-ripened cheese.</title>
        <authorList>
            <consortium name="US DOE Joint Genome Institute (JGI-PGF)"/>
            <person name="Walter F."/>
            <person name="Albersmeier A."/>
            <person name="Kalinowski J."/>
            <person name="Ruckert C."/>
        </authorList>
    </citation>
    <scope>NUCLEOTIDE SEQUENCE</scope>
    <source>
        <strain evidence="9">JCM 4714</strain>
    </source>
</reference>
<reference evidence="9" key="2">
    <citation type="submission" date="2020-09" db="EMBL/GenBank/DDBJ databases">
        <authorList>
            <person name="Sun Q."/>
            <person name="Ohkuma M."/>
        </authorList>
    </citation>
    <scope>NUCLEOTIDE SEQUENCE</scope>
    <source>
        <strain evidence="9">JCM 4714</strain>
    </source>
</reference>
<evidence type="ECO:0000256" key="3">
    <source>
        <dbReference type="ARBA" id="ARBA00022679"/>
    </source>
</evidence>
<dbReference type="EMBL" id="BMVG01000016">
    <property type="protein sequence ID" value="GHE08344.1"/>
    <property type="molecule type" value="Genomic_DNA"/>
</dbReference>
<dbReference type="PROSITE" id="PS00107">
    <property type="entry name" value="PROTEIN_KINASE_ATP"/>
    <property type="match status" value="1"/>
</dbReference>
<dbReference type="SMART" id="SM00220">
    <property type="entry name" value="S_TKc"/>
    <property type="match status" value="1"/>
</dbReference>
<dbReference type="CDD" id="cd14014">
    <property type="entry name" value="STKc_PknB_like"/>
    <property type="match status" value="1"/>
</dbReference>
<keyword evidence="10" id="KW-1185">Reference proteome</keyword>
<dbReference type="AlphaFoldDB" id="A0A919D4U1"/>
<evidence type="ECO:0000256" key="7">
    <source>
        <dbReference type="PROSITE-ProRule" id="PRU10141"/>
    </source>
</evidence>
<evidence type="ECO:0000256" key="4">
    <source>
        <dbReference type="ARBA" id="ARBA00022741"/>
    </source>
</evidence>
<dbReference type="Proteomes" id="UP000655443">
    <property type="component" value="Unassembled WGS sequence"/>
</dbReference>
<evidence type="ECO:0000313" key="10">
    <source>
        <dbReference type="Proteomes" id="UP000655443"/>
    </source>
</evidence>
<sequence>MRFGAWVVEGELGRGGMGVVYAAVHDESGERRALKVIRAPDGAEEAVARFSREVQVCMALSHPHVVRVLGVERTGPEDGGARAHTEPCCLVLELCDGGSLADRVRRDGPLPPHRAVELFDGVLAGLGHVHQEHGFVHRDIKPHNILLSQGSDGRVTAKLADFGLAKAYDGAGLSGLTRTGVVMGTPAFMPRAQLINYKYATPEVDVWSTAASLYFVLTGTTPRDLPPGQDPWLAVATSPVVPAGKRGTALPSGLCEVLDRALSDEPGVGFRTAEELRAALDGS</sequence>
<evidence type="ECO:0000259" key="8">
    <source>
        <dbReference type="PROSITE" id="PS50011"/>
    </source>
</evidence>
<dbReference type="SUPFAM" id="SSF56112">
    <property type="entry name" value="Protein kinase-like (PK-like)"/>
    <property type="match status" value="1"/>
</dbReference>
<feature type="binding site" evidence="7">
    <location>
        <position position="35"/>
    </location>
    <ligand>
        <name>ATP</name>
        <dbReference type="ChEBI" id="CHEBI:30616"/>
    </ligand>
</feature>
<dbReference type="Pfam" id="PF00069">
    <property type="entry name" value="Pkinase"/>
    <property type="match status" value="1"/>
</dbReference>
<gene>
    <name evidence="9" type="ORF">GCM10010339_56370</name>
</gene>
<evidence type="ECO:0000313" key="9">
    <source>
        <dbReference type="EMBL" id="GHE08344.1"/>
    </source>
</evidence>
<dbReference type="PANTHER" id="PTHR43289">
    <property type="entry name" value="MITOGEN-ACTIVATED PROTEIN KINASE KINASE KINASE 20-RELATED"/>
    <property type="match status" value="1"/>
</dbReference>
<dbReference type="PROSITE" id="PS00108">
    <property type="entry name" value="PROTEIN_KINASE_ST"/>
    <property type="match status" value="1"/>
</dbReference>
<dbReference type="GO" id="GO:0004674">
    <property type="term" value="F:protein serine/threonine kinase activity"/>
    <property type="evidence" value="ECO:0007669"/>
    <property type="project" value="UniProtKB-KW"/>
</dbReference>
<feature type="domain" description="Protein kinase" evidence="8">
    <location>
        <begin position="6"/>
        <end position="283"/>
    </location>
</feature>
<proteinExistence type="predicted"/>
<dbReference type="RefSeq" id="WP_189956444.1">
    <property type="nucleotide sequence ID" value="NZ_BMVG01000016.1"/>
</dbReference>
<accession>A0A919D4U1</accession>
<dbReference type="PROSITE" id="PS50011">
    <property type="entry name" value="PROTEIN_KINASE_DOM"/>
    <property type="match status" value="1"/>
</dbReference>
<dbReference type="PANTHER" id="PTHR43289:SF6">
    <property type="entry name" value="SERINE_THREONINE-PROTEIN KINASE NEKL-3"/>
    <property type="match status" value="1"/>
</dbReference>
<keyword evidence="4 7" id="KW-0547">Nucleotide-binding</keyword>
<protein>
    <recommendedName>
        <fullName evidence="1">non-specific serine/threonine protein kinase</fullName>
        <ecNumber evidence="1">2.7.11.1</ecNumber>
    </recommendedName>
</protein>
<dbReference type="InterPro" id="IPR017441">
    <property type="entry name" value="Protein_kinase_ATP_BS"/>
</dbReference>
<dbReference type="EC" id="2.7.11.1" evidence="1"/>
<dbReference type="InterPro" id="IPR008271">
    <property type="entry name" value="Ser/Thr_kinase_AS"/>
</dbReference>
<organism evidence="9 10">
    <name type="scientific">Streptomyces alanosinicus</name>
    <dbReference type="NCBI Taxonomy" id="68171"/>
    <lineage>
        <taxon>Bacteria</taxon>
        <taxon>Bacillati</taxon>
        <taxon>Actinomycetota</taxon>
        <taxon>Actinomycetes</taxon>
        <taxon>Kitasatosporales</taxon>
        <taxon>Streptomycetaceae</taxon>
        <taxon>Streptomyces</taxon>
    </lineage>
</organism>
<dbReference type="InterPro" id="IPR011009">
    <property type="entry name" value="Kinase-like_dom_sf"/>
</dbReference>
<name>A0A919D4U1_9ACTN</name>
<keyword evidence="2" id="KW-0723">Serine/threonine-protein kinase</keyword>
<evidence type="ECO:0000256" key="2">
    <source>
        <dbReference type="ARBA" id="ARBA00022527"/>
    </source>
</evidence>
<evidence type="ECO:0000256" key="5">
    <source>
        <dbReference type="ARBA" id="ARBA00022777"/>
    </source>
</evidence>
<keyword evidence="6 7" id="KW-0067">ATP-binding</keyword>
<dbReference type="GO" id="GO:0005524">
    <property type="term" value="F:ATP binding"/>
    <property type="evidence" value="ECO:0007669"/>
    <property type="project" value="UniProtKB-UniRule"/>
</dbReference>
<evidence type="ECO:0000256" key="6">
    <source>
        <dbReference type="ARBA" id="ARBA00022840"/>
    </source>
</evidence>
<keyword evidence="3" id="KW-0808">Transferase</keyword>
<dbReference type="InterPro" id="IPR000719">
    <property type="entry name" value="Prot_kinase_dom"/>
</dbReference>
<keyword evidence="5" id="KW-0418">Kinase</keyword>